<keyword evidence="3" id="KW-1185">Reference proteome</keyword>
<organism evidence="2 3">
    <name type="scientific">Dreissena polymorpha</name>
    <name type="common">Zebra mussel</name>
    <name type="synonym">Mytilus polymorpha</name>
    <dbReference type="NCBI Taxonomy" id="45954"/>
    <lineage>
        <taxon>Eukaryota</taxon>
        <taxon>Metazoa</taxon>
        <taxon>Spiralia</taxon>
        <taxon>Lophotrochozoa</taxon>
        <taxon>Mollusca</taxon>
        <taxon>Bivalvia</taxon>
        <taxon>Autobranchia</taxon>
        <taxon>Heteroconchia</taxon>
        <taxon>Euheterodonta</taxon>
        <taxon>Imparidentia</taxon>
        <taxon>Neoheterodontei</taxon>
        <taxon>Myida</taxon>
        <taxon>Dreissenoidea</taxon>
        <taxon>Dreissenidae</taxon>
        <taxon>Dreissena</taxon>
    </lineage>
</organism>
<name>A0A9D4MWE8_DREPO</name>
<dbReference type="Proteomes" id="UP000828390">
    <property type="component" value="Unassembled WGS sequence"/>
</dbReference>
<sequence length="532" mass="60885">MFSFLESKYGKLDAKHAQSGKTLDAVSKGVNQEKEEVDKLFNIRNVMENEEKLRKDGQRMTEILSEVSKKSLTRLTNQRPATLKDLQNQRPATVKDLQNQKPATLKDLQNQRPACLKDLQNQRPATLRDLPNQQPATLRDLPNQHPATLKDLQNQRPATLKDLQNQMPATLKDLQNQRPATLQDLQNQRPATLKDLANQQPATLRDLPNQHQATLKDLQNQRPATLKDLQNQMPATLKDLPNQQPATLKDLSNQQPATLKNLPNQQQATLIDLRDQGPATLKDLHNQQPDTLKGLCRGDNLSQNNVDSMKTLTYDYETFSTAVEINEETRDNLFQNDAMSIETLTADYETFAKPVETNEETWKTCDNIENNLLSRLNKLKMLQSNEELMFEYTTEDGGYEIKHAGIDSKSNVEVISTDKEFDQWNTNIIEKLEQENVDTTPEGLVKESAENGLVVQDKSYQSDFLTQLFSIRYKEYSIPRRSDKDREEEEWRKKVAEATKAAKDMTKWPHFERVFITSSVSGIGIDDVKVWV</sequence>
<evidence type="ECO:0000256" key="1">
    <source>
        <dbReference type="SAM" id="MobiDB-lite"/>
    </source>
</evidence>
<protein>
    <submittedName>
        <fullName evidence="2">Uncharacterized protein</fullName>
    </submittedName>
</protein>
<proteinExistence type="predicted"/>
<accession>A0A9D4MWE8</accession>
<dbReference type="EMBL" id="JAIWYP010000001">
    <property type="protein sequence ID" value="KAH3882999.1"/>
    <property type="molecule type" value="Genomic_DNA"/>
</dbReference>
<comment type="caution">
    <text evidence="2">The sequence shown here is derived from an EMBL/GenBank/DDBJ whole genome shotgun (WGS) entry which is preliminary data.</text>
</comment>
<dbReference type="AlphaFoldDB" id="A0A9D4MWE8"/>
<gene>
    <name evidence="2" type="ORF">DPMN_006947</name>
</gene>
<reference evidence="2" key="2">
    <citation type="submission" date="2020-11" db="EMBL/GenBank/DDBJ databases">
        <authorList>
            <person name="McCartney M.A."/>
            <person name="Auch B."/>
            <person name="Kono T."/>
            <person name="Mallez S."/>
            <person name="Becker A."/>
            <person name="Gohl D.M."/>
            <person name="Silverstein K.A.T."/>
            <person name="Koren S."/>
            <person name="Bechman K.B."/>
            <person name="Herman A."/>
            <person name="Abrahante J.E."/>
            <person name="Garbe J."/>
        </authorList>
    </citation>
    <scope>NUCLEOTIDE SEQUENCE</scope>
    <source>
        <strain evidence="2">Duluth1</strain>
        <tissue evidence="2">Whole animal</tissue>
    </source>
</reference>
<evidence type="ECO:0000313" key="2">
    <source>
        <dbReference type="EMBL" id="KAH3882999.1"/>
    </source>
</evidence>
<reference evidence="2" key="1">
    <citation type="journal article" date="2019" name="bioRxiv">
        <title>The Genome of the Zebra Mussel, Dreissena polymorpha: A Resource for Invasive Species Research.</title>
        <authorList>
            <person name="McCartney M.A."/>
            <person name="Auch B."/>
            <person name="Kono T."/>
            <person name="Mallez S."/>
            <person name="Zhang Y."/>
            <person name="Obille A."/>
            <person name="Becker A."/>
            <person name="Abrahante J.E."/>
            <person name="Garbe J."/>
            <person name="Badalamenti J.P."/>
            <person name="Herman A."/>
            <person name="Mangelson H."/>
            <person name="Liachko I."/>
            <person name="Sullivan S."/>
            <person name="Sone E.D."/>
            <person name="Koren S."/>
            <person name="Silverstein K.A.T."/>
            <person name="Beckman K.B."/>
            <person name="Gohl D.M."/>
        </authorList>
    </citation>
    <scope>NUCLEOTIDE SEQUENCE</scope>
    <source>
        <strain evidence="2">Duluth1</strain>
        <tissue evidence="2">Whole animal</tissue>
    </source>
</reference>
<evidence type="ECO:0000313" key="3">
    <source>
        <dbReference type="Proteomes" id="UP000828390"/>
    </source>
</evidence>
<feature type="region of interest" description="Disordered" evidence="1">
    <location>
        <begin position="122"/>
        <end position="144"/>
    </location>
</feature>